<keyword evidence="1" id="KW-1133">Transmembrane helix</keyword>
<sequence length="79" mass="8431">MYFGVGIMMLGSVLISMVLAIVVAIITVLLGYGLAVVVSAYVISGLVSVLLIAVFNYVGVAREQRFETKGIVRHEVDDA</sequence>
<evidence type="ECO:0000313" key="2">
    <source>
        <dbReference type="EMBL" id="AJE48851.1"/>
    </source>
</evidence>
<evidence type="ECO:0008006" key="4">
    <source>
        <dbReference type="Google" id="ProtNLM"/>
    </source>
</evidence>
<keyword evidence="3" id="KW-1185">Reference proteome</keyword>
<dbReference type="KEGG" id="cid:P73_4136"/>
<dbReference type="Proteomes" id="UP000031521">
    <property type="component" value="Chromosome"/>
</dbReference>
<keyword evidence="1" id="KW-0472">Membrane</keyword>
<accession>A0A0B5E737</accession>
<evidence type="ECO:0000256" key="1">
    <source>
        <dbReference type="SAM" id="Phobius"/>
    </source>
</evidence>
<proteinExistence type="predicted"/>
<dbReference type="EMBL" id="CP004393">
    <property type="protein sequence ID" value="AJE48851.1"/>
    <property type="molecule type" value="Genomic_DNA"/>
</dbReference>
<gene>
    <name evidence="2" type="ORF">P73_4136</name>
</gene>
<organism evidence="2 3">
    <name type="scientific">Celeribacter indicus</name>
    <dbReference type="NCBI Taxonomy" id="1208324"/>
    <lineage>
        <taxon>Bacteria</taxon>
        <taxon>Pseudomonadati</taxon>
        <taxon>Pseudomonadota</taxon>
        <taxon>Alphaproteobacteria</taxon>
        <taxon>Rhodobacterales</taxon>
        <taxon>Roseobacteraceae</taxon>
        <taxon>Celeribacter</taxon>
    </lineage>
</organism>
<dbReference type="AlphaFoldDB" id="A0A0B5E737"/>
<dbReference type="HOGENOM" id="CLU_2599607_0_0_5"/>
<evidence type="ECO:0000313" key="3">
    <source>
        <dbReference type="Proteomes" id="UP000031521"/>
    </source>
</evidence>
<feature type="transmembrane region" description="Helical" evidence="1">
    <location>
        <begin position="38"/>
        <end position="59"/>
    </location>
</feature>
<reference evidence="2 3" key="1">
    <citation type="journal article" date="2014" name="Int. J. Syst. Evol. Microbiol.">
        <title>Celeribacter indicus sp. nov., a polycyclic aromatic hydrocarbon-degrading bacterium from deep-sea sediment and reclassification of Huaishuia halophila as Celeribacter halophilus comb. nov.</title>
        <authorList>
            <person name="Lai Q."/>
            <person name="Cao J."/>
            <person name="Yuan J."/>
            <person name="Li F."/>
            <person name="Shao Z."/>
        </authorList>
    </citation>
    <scope>NUCLEOTIDE SEQUENCE [LARGE SCALE GENOMIC DNA]</scope>
    <source>
        <strain evidence="2">P73</strain>
    </source>
</reference>
<name>A0A0B5E737_9RHOB</name>
<keyword evidence="1" id="KW-0812">Transmembrane</keyword>
<protein>
    <recommendedName>
        <fullName evidence="4">Transmembrane protein</fullName>
    </recommendedName>
</protein>
<feature type="transmembrane region" description="Helical" evidence="1">
    <location>
        <begin position="7"/>
        <end position="32"/>
    </location>
</feature>
<dbReference type="STRING" id="1208324.P73_4136"/>